<organism evidence="1 2">
    <name type="scientific">Hericium alpestre</name>
    <dbReference type="NCBI Taxonomy" id="135208"/>
    <lineage>
        <taxon>Eukaryota</taxon>
        <taxon>Fungi</taxon>
        <taxon>Dikarya</taxon>
        <taxon>Basidiomycota</taxon>
        <taxon>Agaricomycotina</taxon>
        <taxon>Agaricomycetes</taxon>
        <taxon>Russulales</taxon>
        <taxon>Hericiaceae</taxon>
        <taxon>Hericium</taxon>
    </lineage>
</organism>
<accession>A0A4Z0A5S5</accession>
<evidence type="ECO:0000313" key="2">
    <source>
        <dbReference type="Proteomes" id="UP000298061"/>
    </source>
</evidence>
<dbReference type="EMBL" id="SFCI01000185">
    <property type="protein sequence ID" value="TFY81677.1"/>
    <property type="molecule type" value="Genomic_DNA"/>
</dbReference>
<proteinExistence type="predicted"/>
<dbReference type="AlphaFoldDB" id="A0A4Z0A5S5"/>
<dbReference type="OrthoDB" id="2269034at2759"/>
<gene>
    <name evidence="1" type="ORF">EWM64_g2341</name>
</gene>
<evidence type="ECO:0000313" key="1">
    <source>
        <dbReference type="EMBL" id="TFY81677.1"/>
    </source>
</evidence>
<reference evidence="1 2" key="1">
    <citation type="submission" date="2019-02" db="EMBL/GenBank/DDBJ databases">
        <title>Genome sequencing of the rare red list fungi Hericium alpestre (H. flagellum).</title>
        <authorList>
            <person name="Buettner E."/>
            <person name="Kellner H."/>
        </authorList>
    </citation>
    <scope>NUCLEOTIDE SEQUENCE [LARGE SCALE GENOMIC DNA]</scope>
    <source>
        <strain evidence="1 2">DSM 108284</strain>
    </source>
</reference>
<name>A0A4Z0A5S5_9AGAM</name>
<keyword evidence="2" id="KW-1185">Reference proteome</keyword>
<evidence type="ECO:0008006" key="3">
    <source>
        <dbReference type="Google" id="ProtNLM"/>
    </source>
</evidence>
<protein>
    <recommendedName>
        <fullName evidence="3">F-box domain-containing protein</fullName>
    </recommendedName>
</protein>
<dbReference type="Proteomes" id="UP000298061">
    <property type="component" value="Unassembled WGS sequence"/>
</dbReference>
<sequence length="277" mass="31018">MIAEIFSILRDVQQPGYHLDGRLGSTTEKKKGSSVKKLGWIVVMQVCADWRSVAIQTPTLWKHVTWSLGYSWARQVDLHLTIVPNVEDEDIEEVRQLFTVLSKHVDPSGRMPINVDELNVFKVCGFEIRAYPGRSCGPVSLQFEDDNNTAEVMENYFGILPFRPISHVNMTELGWDRWDWQQICGQPDGNAAAIISLTFVERFAPGEFCAFLCSANIVLPEVDAASQPATAALLPLPALSSLTFEPLEWLTLTSCLLPNNDGWLKALKSVVQKLEVE</sequence>
<comment type="caution">
    <text evidence="1">The sequence shown here is derived from an EMBL/GenBank/DDBJ whole genome shotgun (WGS) entry which is preliminary data.</text>
</comment>